<feature type="region of interest" description="Disordered" evidence="1">
    <location>
        <begin position="359"/>
        <end position="392"/>
    </location>
</feature>
<feature type="domain" description="DUF1985" evidence="2">
    <location>
        <begin position="4"/>
        <end position="110"/>
    </location>
</feature>
<gene>
    <name evidence="3" type="ORF">H5410_045840</name>
</gene>
<reference evidence="3 4" key="1">
    <citation type="submission" date="2020-09" db="EMBL/GenBank/DDBJ databases">
        <title>De no assembly of potato wild relative species, Solanum commersonii.</title>
        <authorList>
            <person name="Cho K."/>
        </authorList>
    </citation>
    <scope>NUCLEOTIDE SEQUENCE [LARGE SCALE GENOMIC DNA]</scope>
    <source>
        <strain evidence="3">LZ3.2</strain>
        <tissue evidence="3">Leaf</tissue>
    </source>
</reference>
<evidence type="ECO:0000259" key="2">
    <source>
        <dbReference type="Pfam" id="PF09331"/>
    </source>
</evidence>
<dbReference type="PANTHER" id="PTHR48302">
    <property type="entry name" value="ULP1 PROTEASE FAMILY, C-TERMINAL CATALYTIC DOMAIN CONTAINING PROTEIN"/>
    <property type="match status" value="1"/>
</dbReference>
<organism evidence="3 4">
    <name type="scientific">Solanum commersonii</name>
    <name type="common">Commerson's wild potato</name>
    <name type="synonym">Commerson's nightshade</name>
    <dbReference type="NCBI Taxonomy" id="4109"/>
    <lineage>
        <taxon>Eukaryota</taxon>
        <taxon>Viridiplantae</taxon>
        <taxon>Streptophyta</taxon>
        <taxon>Embryophyta</taxon>
        <taxon>Tracheophyta</taxon>
        <taxon>Spermatophyta</taxon>
        <taxon>Magnoliopsida</taxon>
        <taxon>eudicotyledons</taxon>
        <taxon>Gunneridae</taxon>
        <taxon>Pentapetalae</taxon>
        <taxon>asterids</taxon>
        <taxon>lamiids</taxon>
        <taxon>Solanales</taxon>
        <taxon>Solanaceae</taxon>
        <taxon>Solanoideae</taxon>
        <taxon>Solaneae</taxon>
        <taxon>Solanum</taxon>
    </lineage>
</organism>
<name>A0A9J5XDX4_SOLCO</name>
<dbReference type="EMBL" id="JACXVP010000009">
    <property type="protein sequence ID" value="KAG5585406.1"/>
    <property type="molecule type" value="Genomic_DNA"/>
</dbReference>
<feature type="region of interest" description="Disordered" evidence="1">
    <location>
        <begin position="681"/>
        <end position="703"/>
    </location>
</feature>
<evidence type="ECO:0000256" key="1">
    <source>
        <dbReference type="SAM" id="MobiDB-lite"/>
    </source>
</evidence>
<proteinExistence type="predicted"/>
<dbReference type="AlphaFoldDB" id="A0A9J5XDX4"/>
<dbReference type="Pfam" id="PF09331">
    <property type="entry name" value="DUF1985"/>
    <property type="match status" value="1"/>
</dbReference>
<dbReference type="InterPro" id="IPR015410">
    <property type="entry name" value="DUF1985"/>
</dbReference>
<dbReference type="Proteomes" id="UP000824120">
    <property type="component" value="Chromosome 9"/>
</dbReference>
<sequence>MLLELKQDNTKVLHIRHANESILNFGIKKFSLITSLKCKCNTKDFAYPESTPCRLFQKYFPDAVNSISKSRLVQRFLMGNWENNQDALHMAILYFVHTFILSQTGDSSISIDEFLMMYRLYGMSYALNEWTYECASQVNPEMVVKQRNVIPKICNWRVVAVNPKFGMLMSSIFTEKFVATNLHEDQHALASSPPTTSINPKVVQSKDIFVFGDFSTSPPKQLIRRSSRVSDTSYPPPPQRRKKVDASKTKVDKKFEKLESLIKENHSQLMQSLHKEDNQPLKAVMLLNSLMKDVVSKPMACTVEVSEQKGNVDPQSSTFQFDKQPPSPIHMDLADEFGVSTDEVSVSVNEVEHQVHVTSEHVSELHPIDENTHVDTEANEPKKDDEADQTPQDINEVTINEDGDDTVQHNIHQFVSDTIKDSSISTTISPSTQAAIDALISDLGKGPIPAKSLCAINQQDLTDSHAWLSNSQLPTDIPFTEIVVRSDSKTYVPRNKMPSKLLQSLYLTYFRSSEKGKEKLDDDVRLYFPFEGCGITYQAPSNLIDEYKQWVTKGLLKTHANKKKVHSSEIKKLSRMLPTYLLDNRFYEKIERTNWGDCDAYKDKEIGSLLEPQHPFMVEFAQDIMQQKNCGLYVTTFAEFLSDQHEIPLHGFLSEYLRNGYGALLWSYGSEKAKVGYVSENDDPLKPKGLVTPPPEKDLVHIE</sequence>
<comment type="caution">
    <text evidence="3">The sequence shown here is derived from an EMBL/GenBank/DDBJ whole genome shotgun (WGS) entry which is preliminary data.</text>
</comment>
<feature type="region of interest" description="Disordered" evidence="1">
    <location>
        <begin position="220"/>
        <end position="249"/>
    </location>
</feature>
<protein>
    <recommendedName>
        <fullName evidence="2">DUF1985 domain-containing protein</fullName>
    </recommendedName>
</protein>
<keyword evidence="4" id="KW-1185">Reference proteome</keyword>
<dbReference type="PANTHER" id="PTHR48302:SF2">
    <property type="entry name" value="DUF1985 DOMAIN-CONTAINING PROTEIN"/>
    <property type="match status" value="1"/>
</dbReference>
<accession>A0A9J5XDX4</accession>
<dbReference type="OrthoDB" id="10462012at2759"/>
<feature type="compositionally biased region" description="Basic and acidic residues" evidence="1">
    <location>
        <begin position="359"/>
        <end position="385"/>
    </location>
</feature>
<evidence type="ECO:0000313" key="3">
    <source>
        <dbReference type="EMBL" id="KAG5585406.1"/>
    </source>
</evidence>
<evidence type="ECO:0000313" key="4">
    <source>
        <dbReference type="Proteomes" id="UP000824120"/>
    </source>
</evidence>